<keyword evidence="4 18" id="KW-0575">Peroxidase</keyword>
<dbReference type="PANTHER" id="PTHR31388">
    <property type="entry name" value="PEROXIDASE 72-RELATED"/>
    <property type="match status" value="1"/>
</dbReference>
<keyword evidence="21" id="KW-1185">Reference proteome</keyword>
<evidence type="ECO:0000259" key="19">
    <source>
        <dbReference type="PROSITE" id="PS50873"/>
    </source>
</evidence>
<keyword evidence="9 15" id="KW-0408">Iron</keyword>
<dbReference type="CDD" id="cd00693">
    <property type="entry name" value="secretory_peroxidase"/>
    <property type="match status" value="1"/>
</dbReference>
<evidence type="ECO:0000256" key="16">
    <source>
        <dbReference type="PIRSR" id="PIRSR600823-4"/>
    </source>
</evidence>
<evidence type="ECO:0000313" key="20">
    <source>
        <dbReference type="EMBL" id="MCL7038300.1"/>
    </source>
</evidence>
<dbReference type="InterPro" id="IPR010255">
    <property type="entry name" value="Haem_peroxidase_sf"/>
</dbReference>
<evidence type="ECO:0000256" key="9">
    <source>
        <dbReference type="ARBA" id="ARBA00023004"/>
    </source>
</evidence>
<feature type="binding site" description="axial binding residue" evidence="15">
    <location>
        <position position="201"/>
    </location>
    <ligand>
        <name>heme b</name>
        <dbReference type="ChEBI" id="CHEBI:60344"/>
    </ligand>
    <ligandPart>
        <name>Fe</name>
        <dbReference type="ChEBI" id="CHEBI:18248"/>
    </ligandPart>
</feature>
<evidence type="ECO:0000256" key="18">
    <source>
        <dbReference type="RuleBase" id="RU362060"/>
    </source>
</evidence>
<keyword evidence="12 18" id="KW-0376">Hydrogen peroxide</keyword>
<feature type="binding site" evidence="15">
    <location>
        <position position="87"/>
    </location>
    <ligand>
        <name>Ca(2+)</name>
        <dbReference type="ChEBI" id="CHEBI:29108"/>
        <label>1</label>
    </ligand>
</feature>
<evidence type="ECO:0000256" key="2">
    <source>
        <dbReference type="ARBA" id="ARBA00006873"/>
    </source>
</evidence>
<dbReference type="GO" id="GO:0042744">
    <property type="term" value="P:hydrogen peroxide catabolic process"/>
    <property type="evidence" value="ECO:0007669"/>
    <property type="project" value="UniProtKB-KW"/>
</dbReference>
<feature type="binding site" evidence="14">
    <location>
        <position position="171"/>
    </location>
    <ligand>
        <name>substrate</name>
    </ligand>
</feature>
<dbReference type="SUPFAM" id="SSF48113">
    <property type="entry name" value="Heme-dependent peroxidases"/>
    <property type="match status" value="1"/>
</dbReference>
<dbReference type="InterPro" id="IPR000823">
    <property type="entry name" value="Peroxidase_pln"/>
</dbReference>
<dbReference type="GO" id="GO:0020037">
    <property type="term" value="F:heme binding"/>
    <property type="evidence" value="ECO:0007669"/>
    <property type="project" value="UniProtKB-UniRule"/>
</dbReference>
<feature type="disulfide bond" evidence="17">
    <location>
        <begin position="46"/>
        <end position="123"/>
    </location>
</feature>
<evidence type="ECO:0000256" key="1">
    <source>
        <dbReference type="ARBA" id="ARBA00000189"/>
    </source>
</evidence>
<gene>
    <name evidence="20" type="ORF">MKW94_026076</name>
</gene>
<evidence type="ECO:0000256" key="8">
    <source>
        <dbReference type="ARBA" id="ARBA00023002"/>
    </source>
</evidence>
<dbReference type="PANTHER" id="PTHR31388:SF6">
    <property type="entry name" value="PEROXIDASE"/>
    <property type="match status" value="1"/>
</dbReference>
<dbReference type="Proteomes" id="UP001177140">
    <property type="component" value="Unassembled WGS sequence"/>
</dbReference>
<comment type="subcellular location">
    <subcellularLocation>
        <location evidence="18">Secreted</location>
    </subcellularLocation>
</comment>
<dbReference type="FunFam" id="1.10.520.10:FF:000001">
    <property type="entry name" value="Peroxidase"/>
    <property type="match status" value="1"/>
</dbReference>
<keyword evidence="5 18" id="KW-0349">Heme</keyword>
<dbReference type="GO" id="GO:0005576">
    <property type="term" value="C:extracellular region"/>
    <property type="evidence" value="ECO:0007669"/>
    <property type="project" value="UniProtKB-SubCell"/>
</dbReference>
<dbReference type="Gene3D" id="1.10.420.10">
    <property type="entry name" value="Peroxidase, domain 2"/>
    <property type="match status" value="1"/>
</dbReference>
<keyword evidence="11" id="KW-0325">Glycoprotein</keyword>
<keyword evidence="10 17" id="KW-1015">Disulfide bond</keyword>
<accession>A0AA41V814</accession>
<dbReference type="InterPro" id="IPR002016">
    <property type="entry name" value="Haem_peroxidase"/>
</dbReference>
<dbReference type="FunFam" id="1.10.420.10:FF:000001">
    <property type="entry name" value="Peroxidase"/>
    <property type="match status" value="1"/>
</dbReference>
<feature type="binding site" evidence="15">
    <location>
        <position position="202"/>
    </location>
    <ligand>
        <name>Ca(2+)</name>
        <dbReference type="ChEBI" id="CHEBI:29108"/>
        <label>2</label>
    </ligand>
</feature>
<comment type="similarity">
    <text evidence="18">Belongs to the peroxidase family. Classical plant (class III) peroxidase subfamily.</text>
</comment>
<protein>
    <recommendedName>
        <fullName evidence="3 18">Peroxidase</fullName>
        <ecNumber evidence="3 18">1.11.1.7</ecNumber>
    </recommendedName>
</protein>
<evidence type="ECO:0000256" key="3">
    <source>
        <dbReference type="ARBA" id="ARBA00012313"/>
    </source>
</evidence>
<feature type="binding site" evidence="15">
    <location>
        <position position="83"/>
    </location>
    <ligand>
        <name>Ca(2+)</name>
        <dbReference type="ChEBI" id="CHEBI:29108"/>
        <label>1</label>
    </ligand>
</feature>
<evidence type="ECO:0000256" key="17">
    <source>
        <dbReference type="PIRSR" id="PIRSR600823-5"/>
    </source>
</evidence>
<evidence type="ECO:0000256" key="7">
    <source>
        <dbReference type="ARBA" id="ARBA00022837"/>
    </source>
</evidence>
<dbReference type="AlphaFoldDB" id="A0AA41V814"/>
<dbReference type="PRINTS" id="PR00458">
    <property type="entry name" value="PEROXIDASE"/>
</dbReference>
<feature type="site" description="Transition state stabilizer" evidence="16">
    <location>
        <position position="73"/>
    </location>
</feature>
<evidence type="ECO:0000256" key="10">
    <source>
        <dbReference type="ARBA" id="ARBA00023157"/>
    </source>
</evidence>
<feature type="binding site" evidence="15">
    <location>
        <position position="85"/>
    </location>
    <ligand>
        <name>Ca(2+)</name>
        <dbReference type="ChEBI" id="CHEBI:29108"/>
        <label>1</label>
    </ligand>
</feature>
<dbReference type="InterPro" id="IPR033905">
    <property type="entry name" value="Secretory_peroxidase"/>
</dbReference>
<feature type="binding site" evidence="15">
    <location>
        <position position="238"/>
    </location>
    <ligand>
        <name>Ca(2+)</name>
        <dbReference type="ChEBI" id="CHEBI:29108"/>
        <label>2</label>
    </ligand>
</feature>
<keyword evidence="7 15" id="KW-0106">Calcium</keyword>
<comment type="catalytic activity">
    <reaction evidence="1 18">
        <text>2 a phenolic donor + H2O2 = 2 a phenolic radical donor + 2 H2O</text>
        <dbReference type="Rhea" id="RHEA:56136"/>
        <dbReference type="ChEBI" id="CHEBI:15377"/>
        <dbReference type="ChEBI" id="CHEBI:16240"/>
        <dbReference type="ChEBI" id="CHEBI:139520"/>
        <dbReference type="ChEBI" id="CHEBI:139521"/>
        <dbReference type="EC" id="1.11.1.7"/>
    </reaction>
</comment>
<comment type="cofactor">
    <cofactor evidence="15 18">
        <name>Ca(2+)</name>
        <dbReference type="ChEBI" id="CHEBI:29108"/>
    </cofactor>
    <text evidence="15 18">Binds 2 calcium ions per subunit.</text>
</comment>
<feature type="disulfide bond" evidence="17">
    <location>
        <begin position="129"/>
        <end position="318"/>
    </location>
</feature>
<dbReference type="InterPro" id="IPR019794">
    <property type="entry name" value="Peroxidases_AS"/>
</dbReference>
<evidence type="ECO:0000256" key="6">
    <source>
        <dbReference type="ARBA" id="ARBA00022723"/>
    </source>
</evidence>
<dbReference type="GO" id="GO:0006979">
    <property type="term" value="P:response to oxidative stress"/>
    <property type="evidence" value="ECO:0007669"/>
    <property type="project" value="UniProtKB-UniRule"/>
</dbReference>
<dbReference type="GO" id="GO:0140825">
    <property type="term" value="F:lactoperoxidase activity"/>
    <property type="evidence" value="ECO:0007669"/>
    <property type="project" value="UniProtKB-EC"/>
</dbReference>
<feature type="disulfide bond" evidence="17">
    <location>
        <begin position="208"/>
        <end position="225"/>
    </location>
</feature>
<dbReference type="Pfam" id="PF00141">
    <property type="entry name" value="peroxidase"/>
    <property type="match status" value="1"/>
</dbReference>
<sequence>MMKACKTMTTSSYNLVTVVIIVAVLCLSSMPSVKSQLSSNFYATTCPNLFQIVRREVKSAIKNEMRMAASLVRLHFHDCFVNGCDASILLDGDDGEKFALPNVNSVRGYDVVDTIKKALEDKCSGVVSCADILALAARESVLLSGGPSWKVRFGRRDGMISNQTKANLALPSPFEDVDAIISKFADVGLNTTDVVALSGAHTIGLAKCATFSPRLVNFSGTGSVCPQNGDGNKTAALDRTSTDVFDNNYFKNLLEKKGLLFSDQVLYSSDSAAATTKSIVESYSNDSRLFFLNFATSMFKMGNISPLTGSNGEIRKNCRVVN</sequence>
<dbReference type="PROSITE" id="PS00436">
    <property type="entry name" value="PEROXIDASE_2"/>
    <property type="match status" value="1"/>
</dbReference>
<dbReference type="InterPro" id="IPR019793">
    <property type="entry name" value="Peroxidases_heam-ligand_BS"/>
</dbReference>
<feature type="disulfide bond" evidence="17">
    <location>
        <begin position="79"/>
        <end position="84"/>
    </location>
</feature>
<dbReference type="PRINTS" id="PR00461">
    <property type="entry name" value="PLPEROXIDASE"/>
</dbReference>
<evidence type="ECO:0000256" key="12">
    <source>
        <dbReference type="ARBA" id="ARBA00023324"/>
    </source>
</evidence>
<dbReference type="GO" id="GO:0046872">
    <property type="term" value="F:metal ion binding"/>
    <property type="evidence" value="ECO:0007669"/>
    <property type="project" value="UniProtKB-UniRule"/>
</dbReference>
<feature type="binding site" evidence="15">
    <location>
        <position position="81"/>
    </location>
    <ligand>
        <name>Ca(2+)</name>
        <dbReference type="ChEBI" id="CHEBI:29108"/>
        <label>1</label>
    </ligand>
</feature>
<evidence type="ECO:0000256" key="13">
    <source>
        <dbReference type="PIRSR" id="PIRSR600823-1"/>
    </source>
</evidence>
<name>A0AA41V814_PAPNU</name>
<dbReference type="Gene3D" id="1.10.520.10">
    <property type="match status" value="1"/>
</dbReference>
<keyword evidence="18" id="KW-0964">Secreted</keyword>
<feature type="active site" description="Proton acceptor" evidence="13">
    <location>
        <position position="77"/>
    </location>
</feature>
<organism evidence="20 21">
    <name type="scientific">Papaver nudicaule</name>
    <name type="common">Iceland poppy</name>
    <dbReference type="NCBI Taxonomy" id="74823"/>
    <lineage>
        <taxon>Eukaryota</taxon>
        <taxon>Viridiplantae</taxon>
        <taxon>Streptophyta</taxon>
        <taxon>Embryophyta</taxon>
        <taxon>Tracheophyta</taxon>
        <taxon>Spermatophyta</taxon>
        <taxon>Magnoliopsida</taxon>
        <taxon>Ranunculales</taxon>
        <taxon>Papaveraceae</taxon>
        <taxon>Papaveroideae</taxon>
        <taxon>Papaver</taxon>
    </lineage>
</organism>
<feature type="binding site" evidence="15">
    <location>
        <position position="246"/>
    </location>
    <ligand>
        <name>Ca(2+)</name>
        <dbReference type="ChEBI" id="CHEBI:29108"/>
        <label>2</label>
    </ligand>
</feature>
<evidence type="ECO:0000256" key="14">
    <source>
        <dbReference type="PIRSR" id="PIRSR600823-2"/>
    </source>
</evidence>
<feature type="domain" description="Plant heme peroxidase family profile" evidence="19">
    <location>
        <begin position="36"/>
        <end position="322"/>
    </location>
</feature>
<feature type="binding site" evidence="15">
    <location>
        <position position="78"/>
    </location>
    <ligand>
        <name>Ca(2+)</name>
        <dbReference type="ChEBI" id="CHEBI:29108"/>
        <label>1</label>
    </ligand>
</feature>
<comment type="similarity">
    <text evidence="2">Belongs to the peroxidase family. Ascorbate peroxidase subfamily.</text>
</comment>
<evidence type="ECO:0000256" key="11">
    <source>
        <dbReference type="ARBA" id="ARBA00023180"/>
    </source>
</evidence>
<comment type="caution">
    <text evidence="20">The sequence shown here is derived from an EMBL/GenBank/DDBJ whole genome shotgun (WGS) entry which is preliminary data.</text>
</comment>
<evidence type="ECO:0000256" key="5">
    <source>
        <dbReference type="ARBA" id="ARBA00022617"/>
    </source>
</evidence>
<dbReference type="PROSITE" id="PS50873">
    <property type="entry name" value="PEROXIDASE_4"/>
    <property type="match status" value="1"/>
</dbReference>
<comment type="cofactor">
    <cofactor evidence="15 18">
        <name>heme b</name>
        <dbReference type="ChEBI" id="CHEBI:60344"/>
    </cofactor>
    <text evidence="15 18">Binds 1 heme b (iron(II)-protoporphyrin IX) group per subunit.</text>
</comment>
<comment type="function">
    <text evidence="18">Removal of H(2)O(2), oxidation of toxic reductants, biosynthesis and degradation of lignin, suberization, auxin catabolism, response to environmental stresses such as wounding, pathogen attack and oxidative stress.</text>
</comment>
<dbReference type="PROSITE" id="PS00435">
    <property type="entry name" value="PEROXIDASE_1"/>
    <property type="match status" value="1"/>
</dbReference>
<feature type="binding site" evidence="15">
    <location>
        <position position="96"/>
    </location>
    <ligand>
        <name>Ca(2+)</name>
        <dbReference type="ChEBI" id="CHEBI:29108"/>
        <label>1</label>
    </ligand>
</feature>
<evidence type="ECO:0000256" key="4">
    <source>
        <dbReference type="ARBA" id="ARBA00022559"/>
    </source>
</evidence>
<evidence type="ECO:0000256" key="15">
    <source>
        <dbReference type="PIRSR" id="PIRSR600823-3"/>
    </source>
</evidence>
<proteinExistence type="inferred from homology"/>
<keyword evidence="8 18" id="KW-0560">Oxidoreductase</keyword>
<dbReference type="EC" id="1.11.1.7" evidence="3 18"/>
<keyword evidence="6 15" id="KW-0479">Metal-binding</keyword>
<dbReference type="EMBL" id="JAJJMA010189106">
    <property type="protein sequence ID" value="MCL7038300.1"/>
    <property type="molecule type" value="Genomic_DNA"/>
</dbReference>
<reference evidence="20" key="1">
    <citation type="submission" date="2022-03" db="EMBL/GenBank/DDBJ databases">
        <title>A functionally conserved STORR gene fusion in Papaver species that diverged 16.8 million years ago.</title>
        <authorList>
            <person name="Catania T."/>
        </authorList>
    </citation>
    <scope>NUCLEOTIDE SEQUENCE</scope>
    <source>
        <strain evidence="20">S-191538</strain>
    </source>
</reference>
<evidence type="ECO:0000313" key="21">
    <source>
        <dbReference type="Proteomes" id="UP001177140"/>
    </source>
</evidence>